<dbReference type="PANTHER" id="PTHR46018:SF2">
    <property type="entry name" value="ZINC PHOSPHODIESTERASE ELAC PROTEIN 1"/>
    <property type="match status" value="1"/>
</dbReference>
<feature type="region of interest" description="Disordered" evidence="9">
    <location>
        <begin position="743"/>
        <end position="763"/>
    </location>
</feature>
<evidence type="ECO:0000256" key="9">
    <source>
        <dbReference type="SAM" id="MobiDB-lite"/>
    </source>
</evidence>
<evidence type="ECO:0000256" key="2">
    <source>
        <dbReference type="ARBA" id="ARBA00011738"/>
    </source>
</evidence>
<dbReference type="InterPro" id="IPR036866">
    <property type="entry name" value="RibonucZ/Hydroxyglut_hydro"/>
</dbReference>
<evidence type="ECO:0000313" key="11">
    <source>
        <dbReference type="EMBL" id="KAK9833694.1"/>
    </source>
</evidence>
<feature type="region of interest" description="Disordered" evidence="9">
    <location>
        <begin position="402"/>
        <end position="423"/>
    </location>
</feature>
<dbReference type="InterPro" id="IPR013471">
    <property type="entry name" value="RNase_Z/BN"/>
</dbReference>
<evidence type="ECO:0000313" key="12">
    <source>
        <dbReference type="Proteomes" id="UP001438707"/>
    </source>
</evidence>
<accession>A0AAW1RJ04</accession>
<dbReference type="EMBL" id="JALJOS010000010">
    <property type="protein sequence ID" value="KAK9833694.1"/>
    <property type="molecule type" value="Genomic_DNA"/>
</dbReference>
<dbReference type="Proteomes" id="UP001438707">
    <property type="component" value="Unassembled WGS sequence"/>
</dbReference>
<dbReference type="CDD" id="cd07717">
    <property type="entry name" value="RNaseZ_ZiPD-like_MBL-fold"/>
    <property type="match status" value="1"/>
</dbReference>
<evidence type="ECO:0000256" key="7">
    <source>
        <dbReference type="ARBA" id="ARBA00022801"/>
    </source>
</evidence>
<comment type="cofactor">
    <cofactor evidence="1">
        <name>Zn(2+)</name>
        <dbReference type="ChEBI" id="CHEBI:29105"/>
    </cofactor>
</comment>
<evidence type="ECO:0000256" key="5">
    <source>
        <dbReference type="ARBA" id="ARBA00022723"/>
    </source>
</evidence>
<keyword evidence="6" id="KW-0255">Endonuclease</keyword>
<feature type="compositionally biased region" description="Polar residues" evidence="9">
    <location>
        <begin position="136"/>
        <end position="146"/>
    </location>
</feature>
<dbReference type="Gene3D" id="3.60.15.10">
    <property type="entry name" value="Ribonuclease Z/Hydroxyacylglutathione hydrolase-like"/>
    <property type="match status" value="1"/>
</dbReference>
<dbReference type="GO" id="GO:0005634">
    <property type="term" value="C:nucleus"/>
    <property type="evidence" value="ECO:0007669"/>
    <property type="project" value="TreeGrafter"/>
</dbReference>
<dbReference type="Pfam" id="PF00753">
    <property type="entry name" value="Lactamase_B"/>
    <property type="match status" value="1"/>
</dbReference>
<evidence type="ECO:0000256" key="1">
    <source>
        <dbReference type="ARBA" id="ARBA00001947"/>
    </source>
</evidence>
<dbReference type="GO" id="GO:0046872">
    <property type="term" value="F:metal ion binding"/>
    <property type="evidence" value="ECO:0007669"/>
    <property type="project" value="UniProtKB-KW"/>
</dbReference>
<feature type="region of interest" description="Disordered" evidence="9">
    <location>
        <begin position="300"/>
        <end position="363"/>
    </location>
</feature>
<dbReference type="GO" id="GO:0042781">
    <property type="term" value="F:3'-tRNA processing endoribonuclease activity"/>
    <property type="evidence" value="ECO:0007669"/>
    <property type="project" value="TreeGrafter"/>
</dbReference>
<keyword evidence="5" id="KW-0479">Metal-binding</keyword>
<organism evidence="11 12">
    <name type="scientific">Apatococcus lobatus</name>
    <dbReference type="NCBI Taxonomy" id="904363"/>
    <lineage>
        <taxon>Eukaryota</taxon>
        <taxon>Viridiplantae</taxon>
        <taxon>Chlorophyta</taxon>
        <taxon>core chlorophytes</taxon>
        <taxon>Trebouxiophyceae</taxon>
        <taxon>Chlorellales</taxon>
        <taxon>Chlorellaceae</taxon>
        <taxon>Apatococcus</taxon>
    </lineage>
</organism>
<name>A0AAW1RJ04_9CHLO</name>
<evidence type="ECO:0000256" key="4">
    <source>
        <dbReference type="ARBA" id="ARBA00022722"/>
    </source>
</evidence>
<sequence>MYLHHHLLGHDCQSLAQPKVFGRRGLRSWPRSSRCKSHQQLPGCSSPKRPLTAAESKASKQQPARCAAIKSQAAAAAAAAADGDPPKRKRGRPRKVQGQPVSETTVDNSRSTHAAIRTAHPAQQSSHKQDDWPDESTATGTGNTSKALPLGAAASQQAPQRSTSHTQAPSEAAAVEPAQRRRRGRPLTKASDDLAQPAEDCLNTAGPASAGPSKQHTTRLPQNASHQSQTDIASSASPQTANIAAGHGVDDQQEGTSISLNDKSRSHPGSHDFSAQVDAHSQHSNQPHEDLAPARLQDVDMPVSSSSSSTQQVNEEEDPWASLNGEPPQVTATVHGDPSGMSLPDTGDRSNHAGRAQPPGGIRLMDLSNLVPSRRIKGVLQTAERSWAATQAQARASLPQAQLPAFQGSTSSEPSGMGSPDEATALTGMAVTWLGTSSGNPTIHRNVSCAVLRLPYSAFLVDCGEGTAKQILRAGLDAARIKAVMITHLHGDHIFGLAGVLKLISDHRAATAAASADSAAASKPLIIVGPPGLHMLLETVLLGTGLRLSMPIIGAQYVLEPSQAHPPEVKDSAGMVTFHWLPPCTPPLARSEEPHRQQHGQQRRSHAFGSPHEVPLVPGLTWRFPLADGVYATSAQLQHRLPCWGYVLQETLPANGHTDTAPEGMHAGRKIVLLGDTCGSEAIAGAAMNADLVSHEATFADGMEQKADIAQHSTAAMAGAFARRIVARQLVLTHFSGRYVMAGGGRGRRGEAEQEEDTEDGGRTINMLQHQASRTFRNRNISAAHDLLTLPVPFASALEPPLPRQASTAQAAIV</sequence>
<feature type="compositionally biased region" description="Basic residues" evidence="9">
    <location>
        <begin position="597"/>
        <end position="606"/>
    </location>
</feature>
<keyword evidence="3" id="KW-0819">tRNA processing</keyword>
<protein>
    <recommendedName>
        <fullName evidence="10">Metallo-beta-lactamase domain-containing protein</fullName>
    </recommendedName>
</protein>
<feature type="compositionally biased region" description="Polar residues" evidence="9">
    <location>
        <begin position="99"/>
        <end position="112"/>
    </location>
</feature>
<feature type="domain" description="Metallo-beta-lactamase" evidence="10">
    <location>
        <begin position="446"/>
        <end position="505"/>
    </location>
</feature>
<dbReference type="HAMAP" id="MF_01818">
    <property type="entry name" value="RNase_Z_BN"/>
    <property type="match status" value="1"/>
</dbReference>
<feature type="compositionally biased region" description="Polar residues" evidence="9">
    <location>
        <begin position="212"/>
        <end position="242"/>
    </location>
</feature>
<keyword evidence="7" id="KW-0378">Hydrolase</keyword>
<comment type="caution">
    <text evidence="11">The sequence shown here is derived from an EMBL/GenBank/DDBJ whole genome shotgun (WGS) entry which is preliminary data.</text>
</comment>
<feature type="compositionally biased region" description="Low complexity" evidence="9">
    <location>
        <begin position="64"/>
        <end position="83"/>
    </location>
</feature>
<proteinExistence type="inferred from homology"/>
<reference evidence="11 12" key="1">
    <citation type="journal article" date="2024" name="Nat. Commun.">
        <title>Phylogenomics reveals the evolutionary origins of lichenization in chlorophyte algae.</title>
        <authorList>
            <person name="Puginier C."/>
            <person name="Libourel C."/>
            <person name="Otte J."/>
            <person name="Skaloud P."/>
            <person name="Haon M."/>
            <person name="Grisel S."/>
            <person name="Petersen M."/>
            <person name="Berrin J.G."/>
            <person name="Delaux P.M."/>
            <person name="Dal Grande F."/>
            <person name="Keller J."/>
        </authorList>
    </citation>
    <scope>NUCLEOTIDE SEQUENCE [LARGE SCALE GENOMIC DNA]</scope>
    <source>
        <strain evidence="11 12">SAG 2145</strain>
    </source>
</reference>
<keyword evidence="8" id="KW-0862">Zinc</keyword>
<dbReference type="AlphaFoldDB" id="A0AAW1RJ04"/>
<keyword evidence="4" id="KW-0540">Nuclease</keyword>
<dbReference type="InterPro" id="IPR001279">
    <property type="entry name" value="Metallo-B-lactamas"/>
</dbReference>
<evidence type="ECO:0000256" key="8">
    <source>
        <dbReference type="ARBA" id="ARBA00022833"/>
    </source>
</evidence>
<gene>
    <name evidence="11" type="ORF">WJX74_002985</name>
</gene>
<evidence type="ECO:0000256" key="6">
    <source>
        <dbReference type="ARBA" id="ARBA00022759"/>
    </source>
</evidence>
<dbReference type="SUPFAM" id="SSF56281">
    <property type="entry name" value="Metallo-hydrolase/oxidoreductase"/>
    <property type="match status" value="1"/>
</dbReference>
<feature type="region of interest" description="Disordered" evidence="9">
    <location>
        <begin position="586"/>
        <end position="611"/>
    </location>
</feature>
<feature type="region of interest" description="Disordered" evidence="9">
    <location>
        <begin position="28"/>
        <end position="288"/>
    </location>
</feature>
<evidence type="ECO:0000256" key="3">
    <source>
        <dbReference type="ARBA" id="ARBA00022694"/>
    </source>
</evidence>
<evidence type="ECO:0000259" key="10">
    <source>
        <dbReference type="Pfam" id="PF00753"/>
    </source>
</evidence>
<keyword evidence="12" id="KW-1185">Reference proteome</keyword>
<comment type="subunit">
    <text evidence="2">Homodimer.</text>
</comment>
<dbReference type="PANTHER" id="PTHR46018">
    <property type="entry name" value="ZINC PHOSPHODIESTERASE ELAC PROTEIN 1"/>
    <property type="match status" value="1"/>
</dbReference>
<feature type="compositionally biased region" description="Polar residues" evidence="9">
    <location>
        <begin position="154"/>
        <end position="169"/>
    </location>
</feature>